<evidence type="ECO:0000313" key="1">
    <source>
        <dbReference type="EMBL" id="CDH50833.1"/>
    </source>
</evidence>
<accession>A0A068RKX9</accession>
<dbReference type="VEuPathDB" id="FungiDB:LCOR_02522.1"/>
<proteinExistence type="predicted"/>
<evidence type="ECO:0000313" key="2">
    <source>
        <dbReference type="Proteomes" id="UP000027586"/>
    </source>
</evidence>
<sequence>MYTLCLQSARDNFDPASIKRLDDNCEESLHHYRCTCPEYLKVVRSALSCQDQYALESFSFLALDPKTTSITRSSQAASFSVPLLQSSYVDGIGYSTNVGMMDDERVIRSVVWAKA</sequence>
<dbReference type="EMBL" id="CBTN010000008">
    <property type="protein sequence ID" value="CDH50833.1"/>
    <property type="molecule type" value="Genomic_DNA"/>
</dbReference>
<dbReference type="Proteomes" id="UP000027586">
    <property type="component" value="Unassembled WGS sequence"/>
</dbReference>
<keyword evidence="2" id="KW-1185">Reference proteome</keyword>
<gene>
    <name evidence="1" type="ORF">LCOR_02522.1</name>
</gene>
<comment type="caution">
    <text evidence="1">The sequence shown here is derived from an EMBL/GenBank/DDBJ whole genome shotgun (WGS) entry which is preliminary data.</text>
</comment>
<protein>
    <submittedName>
        <fullName evidence="1">Uncharacterized protein</fullName>
    </submittedName>
</protein>
<name>A0A068RKX9_9FUNG</name>
<reference evidence="1" key="1">
    <citation type="submission" date="2013-08" db="EMBL/GenBank/DDBJ databases">
        <title>Gene expansion shapes genome architecture in the human pathogen Lichtheimia corymbifera: an evolutionary genomics analysis in the ancient terrestrial Mucorales (Mucoromycotina).</title>
        <authorList>
            <person name="Schwartze V.U."/>
            <person name="Winter S."/>
            <person name="Shelest E."/>
            <person name="Marcet-Houben M."/>
            <person name="Horn F."/>
            <person name="Wehner S."/>
            <person name="Hoffmann K."/>
            <person name="Riege K."/>
            <person name="Sammeth M."/>
            <person name="Nowrousian M."/>
            <person name="Valiante V."/>
            <person name="Linde J."/>
            <person name="Jacobsen I.D."/>
            <person name="Marz M."/>
            <person name="Brakhage A.A."/>
            <person name="Gabaldon T."/>
            <person name="Bocker S."/>
            <person name="Voigt K."/>
        </authorList>
    </citation>
    <scope>NUCLEOTIDE SEQUENCE [LARGE SCALE GENOMIC DNA]</scope>
    <source>
        <strain evidence="1">FSU 9682</strain>
    </source>
</reference>
<dbReference type="AlphaFoldDB" id="A0A068RKX9"/>
<organism evidence="1 2">
    <name type="scientific">Lichtheimia corymbifera JMRC:FSU:9682</name>
    <dbReference type="NCBI Taxonomy" id="1263082"/>
    <lineage>
        <taxon>Eukaryota</taxon>
        <taxon>Fungi</taxon>
        <taxon>Fungi incertae sedis</taxon>
        <taxon>Mucoromycota</taxon>
        <taxon>Mucoromycotina</taxon>
        <taxon>Mucoromycetes</taxon>
        <taxon>Mucorales</taxon>
        <taxon>Lichtheimiaceae</taxon>
        <taxon>Lichtheimia</taxon>
    </lineage>
</organism>
<dbReference type="OrthoDB" id="2251393at2759"/>